<keyword evidence="1" id="KW-0472">Membrane</keyword>
<accession>A0ABR8V101</accession>
<dbReference type="InterPro" id="IPR029058">
    <property type="entry name" value="AB_hydrolase_fold"/>
</dbReference>
<sequence>MVHASAVHLMPPLTGEPDTLALAADRYLSVAEQIRAVSRGLADLADRSESFGRAADALDDRALDLADDIDATVPRYETTAHAMKEYAVVLRDSQAQADASLVVIEDARTHLWPLYTKRDEAESDLRDATASGAPAHVVDALYDALRGLTLQIQEHEGSLDIALHSFAEAEETKDLAARRAADAIQPVLDQLNDSFGDKVGAFFAPVGDFLAMIDTWIDSVLEQVLQWLSDLVIVVLALTVLVTAFVLYSLSVLFGVMTWDQVLDAGIGATMLFLKGLAPILVPVLQTEVGKPTPEMRLTGATAKSPTNDPYYRAFEDAATVDELGEADTTVVQIVRVGTGPDGLPIWRVIPPSTQDWELGSDTGAANDLGSNLTLMLAPDQKAAYERMVLQAMEKAGIGPEDHVMMVGFSQGGILAGKFAADPDLPYNIEAIVVAGAPIDAMGIPSDVSVVSLQHRGDPVHRLDGMAPPPPHDNWATVETDTWAGPTAPASSPFFDAGRHDAAKYSITAEHLSNGSLHDGGYVPSATQSTFEAIRADQAMFFADTETYYTYEGSEQ</sequence>
<evidence type="ECO:0000313" key="2">
    <source>
        <dbReference type="EMBL" id="MBD7998471.1"/>
    </source>
</evidence>
<name>A0ABR8V101_9CELL</name>
<dbReference type="SUPFAM" id="SSF53474">
    <property type="entry name" value="alpha/beta-Hydrolases"/>
    <property type="match status" value="1"/>
</dbReference>
<gene>
    <name evidence="2" type="ORF">H9640_07900</name>
</gene>
<keyword evidence="1" id="KW-1133">Transmembrane helix</keyword>
<feature type="transmembrane region" description="Helical" evidence="1">
    <location>
        <begin position="231"/>
        <end position="259"/>
    </location>
</feature>
<organism evidence="2 3">
    <name type="scientific">Oerskovia gallyi</name>
    <dbReference type="NCBI Taxonomy" id="2762226"/>
    <lineage>
        <taxon>Bacteria</taxon>
        <taxon>Bacillati</taxon>
        <taxon>Actinomycetota</taxon>
        <taxon>Actinomycetes</taxon>
        <taxon>Micrococcales</taxon>
        <taxon>Cellulomonadaceae</taxon>
        <taxon>Oerskovia</taxon>
    </lineage>
</organism>
<evidence type="ECO:0000313" key="3">
    <source>
        <dbReference type="Proteomes" id="UP000633601"/>
    </source>
</evidence>
<dbReference type="Gene3D" id="3.40.50.1820">
    <property type="entry name" value="alpha/beta hydrolase"/>
    <property type="match status" value="1"/>
</dbReference>
<feature type="transmembrane region" description="Helical" evidence="1">
    <location>
        <begin position="265"/>
        <end position="285"/>
    </location>
</feature>
<dbReference type="Proteomes" id="UP000633601">
    <property type="component" value="Unassembled WGS sequence"/>
</dbReference>
<protein>
    <recommendedName>
        <fullName evidence="4">Alpha/beta hydrolase</fullName>
    </recommendedName>
</protein>
<comment type="caution">
    <text evidence="2">The sequence shown here is derived from an EMBL/GenBank/DDBJ whole genome shotgun (WGS) entry which is preliminary data.</text>
</comment>
<keyword evidence="1" id="KW-0812">Transmembrane</keyword>
<keyword evidence="3" id="KW-1185">Reference proteome</keyword>
<dbReference type="RefSeq" id="WP_191790166.1">
    <property type="nucleotide sequence ID" value="NZ_JACSQE010000005.1"/>
</dbReference>
<evidence type="ECO:0008006" key="4">
    <source>
        <dbReference type="Google" id="ProtNLM"/>
    </source>
</evidence>
<dbReference type="EMBL" id="JACSQE010000005">
    <property type="protein sequence ID" value="MBD7998471.1"/>
    <property type="molecule type" value="Genomic_DNA"/>
</dbReference>
<evidence type="ECO:0000256" key="1">
    <source>
        <dbReference type="SAM" id="Phobius"/>
    </source>
</evidence>
<reference evidence="2 3" key="1">
    <citation type="submission" date="2020-08" db="EMBL/GenBank/DDBJ databases">
        <title>A Genomic Blueprint of the Chicken Gut Microbiome.</title>
        <authorList>
            <person name="Gilroy R."/>
            <person name="Ravi A."/>
            <person name="Getino M."/>
            <person name="Pursley I."/>
            <person name="Horton D.L."/>
            <person name="Alikhan N.-F."/>
            <person name="Baker D."/>
            <person name="Gharbi K."/>
            <person name="Hall N."/>
            <person name="Watson M."/>
            <person name="Adriaenssens E.M."/>
            <person name="Foster-Nyarko E."/>
            <person name="Jarju S."/>
            <person name="Secka A."/>
            <person name="Antonio M."/>
            <person name="Oren A."/>
            <person name="Chaudhuri R."/>
            <person name="La Ragione R.M."/>
            <person name="Hildebrand F."/>
            <person name="Pallen M.J."/>
        </authorList>
    </citation>
    <scope>NUCLEOTIDE SEQUENCE [LARGE SCALE GENOMIC DNA]</scope>
    <source>
        <strain evidence="2 3">Sa2CUA8</strain>
    </source>
</reference>
<proteinExistence type="predicted"/>